<organism evidence="1 2">
    <name type="scientific">Fusarium pseudograminearum (strain CS3096)</name>
    <name type="common">Wheat and barley crown-rot fungus</name>
    <dbReference type="NCBI Taxonomy" id="1028729"/>
    <lineage>
        <taxon>Eukaryota</taxon>
        <taxon>Fungi</taxon>
        <taxon>Dikarya</taxon>
        <taxon>Ascomycota</taxon>
        <taxon>Pezizomycotina</taxon>
        <taxon>Sordariomycetes</taxon>
        <taxon>Hypocreomycetidae</taxon>
        <taxon>Hypocreales</taxon>
        <taxon>Nectriaceae</taxon>
        <taxon>Fusarium</taxon>
    </lineage>
</organism>
<keyword evidence="2" id="KW-1185">Reference proteome</keyword>
<accession>K3VA33</accession>
<dbReference type="AlphaFoldDB" id="K3VA33"/>
<protein>
    <submittedName>
        <fullName evidence="1">Uncharacterized protein</fullName>
    </submittedName>
</protein>
<name>K3VA33_FUSPC</name>
<dbReference type="GeneID" id="20367749"/>
<sequence length="31" mass="3350">MDASRTNVPSQGTLSPIFGWVYSKYDATVTG</sequence>
<gene>
    <name evidence="1" type="ORF">FPSE_09132</name>
</gene>
<reference evidence="1 2" key="1">
    <citation type="journal article" date="2012" name="PLoS Pathog.">
        <title>Comparative pathogenomics reveals horizontally acquired novel virulence genes in fungi infecting cereal hosts.</title>
        <authorList>
            <person name="Gardiner D.M."/>
            <person name="McDonald M.C."/>
            <person name="Covarelli L."/>
            <person name="Solomon P.S."/>
            <person name="Rusu A.G."/>
            <person name="Marshall M."/>
            <person name="Kazan K."/>
            <person name="Chakraborty S."/>
            <person name="McDonald B.A."/>
            <person name="Manners J.M."/>
        </authorList>
    </citation>
    <scope>NUCLEOTIDE SEQUENCE [LARGE SCALE GENOMIC DNA]</scope>
    <source>
        <strain evidence="1 2">CS3096</strain>
    </source>
</reference>
<dbReference type="Proteomes" id="UP000007978">
    <property type="component" value="Chromosome 1"/>
</dbReference>
<evidence type="ECO:0000313" key="1">
    <source>
        <dbReference type="EMBL" id="EKJ70622.1"/>
    </source>
</evidence>
<evidence type="ECO:0000313" key="2">
    <source>
        <dbReference type="Proteomes" id="UP000007978"/>
    </source>
</evidence>
<dbReference type="RefSeq" id="XP_009260524.1">
    <property type="nucleotide sequence ID" value="XM_009262249.1"/>
</dbReference>
<dbReference type="KEGG" id="fpu:FPSE_09132"/>
<dbReference type="EMBL" id="AFNW01000306">
    <property type="protein sequence ID" value="EKJ70622.1"/>
    <property type="molecule type" value="Genomic_DNA"/>
</dbReference>
<proteinExistence type="predicted"/>
<dbReference type="HOGENOM" id="CLU_3399511_0_0_1"/>
<comment type="caution">
    <text evidence="1">The sequence shown here is derived from an EMBL/GenBank/DDBJ whole genome shotgun (WGS) entry which is preliminary data.</text>
</comment>